<sequence length="135" mass="15692">MKIDKEMGEIEELHFDREGEKFKEEYLEATGFPSPAKDFAESDISADDIIERGYNTFFCKMSRDIPEWRLATGDFLVVAKGEDLKSGDLFIAYINNDFRIFRMASEGYWSTPYSISKKEIKVWGKVTHSIVKLKR</sequence>
<keyword evidence="2" id="KW-1185">Reference proteome</keyword>
<accession>A0A7X9S1Y9</accession>
<proteinExistence type="predicted"/>
<evidence type="ECO:0000313" key="2">
    <source>
        <dbReference type="Proteomes" id="UP000576082"/>
    </source>
</evidence>
<dbReference type="InterPro" id="IPR036286">
    <property type="entry name" value="LexA/Signal_pep-like_sf"/>
</dbReference>
<dbReference type="Proteomes" id="UP000576082">
    <property type="component" value="Unassembled WGS sequence"/>
</dbReference>
<organism evidence="1 2">
    <name type="scientific">Flammeovirga aprica JL-4</name>
    <dbReference type="NCBI Taxonomy" id="694437"/>
    <lineage>
        <taxon>Bacteria</taxon>
        <taxon>Pseudomonadati</taxon>
        <taxon>Bacteroidota</taxon>
        <taxon>Cytophagia</taxon>
        <taxon>Cytophagales</taxon>
        <taxon>Flammeovirgaceae</taxon>
        <taxon>Flammeovirga</taxon>
    </lineage>
</organism>
<evidence type="ECO:0008006" key="3">
    <source>
        <dbReference type="Google" id="ProtNLM"/>
    </source>
</evidence>
<name>A0A7X9S1Y9_9BACT</name>
<comment type="caution">
    <text evidence="1">The sequence shown here is derived from an EMBL/GenBank/DDBJ whole genome shotgun (WGS) entry which is preliminary data.</text>
</comment>
<gene>
    <name evidence="1" type="ORF">HHU12_33410</name>
</gene>
<dbReference type="SUPFAM" id="SSF51306">
    <property type="entry name" value="LexA/Signal peptidase"/>
    <property type="match status" value="1"/>
</dbReference>
<reference evidence="1 2" key="1">
    <citation type="submission" date="2020-04" db="EMBL/GenBank/DDBJ databases">
        <title>Flammeovirga sp. SR4, a novel species isolated from seawater.</title>
        <authorList>
            <person name="Wang X."/>
        </authorList>
    </citation>
    <scope>NUCLEOTIDE SEQUENCE [LARGE SCALE GENOMIC DNA]</scope>
    <source>
        <strain evidence="1 2">ATCC 23126</strain>
    </source>
</reference>
<dbReference type="EMBL" id="JABANE010000239">
    <property type="protein sequence ID" value="NME72904.1"/>
    <property type="molecule type" value="Genomic_DNA"/>
</dbReference>
<protein>
    <recommendedName>
        <fullName evidence="3">Peptidase S24/S26A/S26B/S26C domain-containing protein</fullName>
    </recommendedName>
</protein>
<dbReference type="Gene3D" id="2.10.109.10">
    <property type="entry name" value="Umud Fragment, subunit A"/>
    <property type="match status" value="1"/>
</dbReference>
<evidence type="ECO:0000313" key="1">
    <source>
        <dbReference type="EMBL" id="NME72904.1"/>
    </source>
</evidence>
<dbReference type="AlphaFoldDB" id="A0A7X9S1Y9"/>